<feature type="signal peptide" evidence="3">
    <location>
        <begin position="1"/>
        <end position="22"/>
    </location>
</feature>
<feature type="chain" id="PRO_5041365507" description="Wax synthase domain-containing protein" evidence="3">
    <location>
        <begin position="23"/>
        <end position="509"/>
    </location>
</feature>
<keyword evidence="3" id="KW-0732">Signal</keyword>
<comment type="caution">
    <text evidence="4">The sequence shown here is derived from an EMBL/GenBank/DDBJ whole genome shotgun (WGS) entry which is preliminary data.</text>
</comment>
<dbReference type="PANTHER" id="PTHR35043:SF7">
    <property type="entry name" value="TRANSCRIPTION FACTOR DOMAIN-CONTAINING PROTEIN"/>
    <property type="match status" value="1"/>
</dbReference>
<evidence type="ECO:0000256" key="3">
    <source>
        <dbReference type="SAM" id="SignalP"/>
    </source>
</evidence>
<evidence type="ECO:0000313" key="5">
    <source>
        <dbReference type="Proteomes" id="UP001175000"/>
    </source>
</evidence>
<organism evidence="4 5">
    <name type="scientific">Immersiella caudata</name>
    <dbReference type="NCBI Taxonomy" id="314043"/>
    <lineage>
        <taxon>Eukaryota</taxon>
        <taxon>Fungi</taxon>
        <taxon>Dikarya</taxon>
        <taxon>Ascomycota</taxon>
        <taxon>Pezizomycotina</taxon>
        <taxon>Sordariomycetes</taxon>
        <taxon>Sordariomycetidae</taxon>
        <taxon>Sordariales</taxon>
        <taxon>Lasiosphaeriaceae</taxon>
        <taxon>Immersiella</taxon>
    </lineage>
</organism>
<dbReference type="PANTHER" id="PTHR35043">
    <property type="entry name" value="TRANSCRIPTION FACTOR DOMAIN-CONTAINING PROTEIN"/>
    <property type="match status" value="1"/>
</dbReference>
<keyword evidence="2" id="KW-0812">Transmembrane</keyword>
<sequence length="509" mass="56001">MASPTRVRALFILLSLTSTVRAFTTFQPVCTAPPGPISFVFIPNSRGTFEIIWSCVFAIFACTWTVHHPNLPQQRRKGPRGWTENLKSDLRDFWEAAKLAFYTIIAPEAIVSVACSELLSAYWIRGEVERIATRKRAGAWHQDRSPAAPAAPPDPGSGIKTLVESINLEDASTGSSTITGGSRPDTPAPAECNKPLGCTCDDPPDDGNAWTIAEIQYANMGGFTTLVAGSSPGQPPALYHLTAFEILNLWDDGHLLRSLPRIDEDALYDRSKCDLFLKTLAVVEILWSVTQILTRLARHLAVSPMELAVLAFSSCAVLIYCFYWKKPKNVYTTIHIPISSPTLVSPDALAPYRRHTEVHIVREFLLPPFSCLNRDPLPGIRPPGAPLSSVTSLRIPTVSSHPANTLPRIAGYFAAALFGGIHAVAWSFPFPTRTERVAWRCATVYTAVYGPIVFSTDFMLGGHRKVQKSVFCALTWAYVVARLVIIGEMVRGLFYLPGDSFVPTWSVRT</sequence>
<dbReference type="EMBL" id="JAULSU010000003">
    <property type="protein sequence ID" value="KAK0624352.1"/>
    <property type="molecule type" value="Genomic_DNA"/>
</dbReference>
<name>A0AA40C437_9PEZI</name>
<evidence type="ECO:0000256" key="2">
    <source>
        <dbReference type="SAM" id="Phobius"/>
    </source>
</evidence>
<feature type="transmembrane region" description="Helical" evidence="2">
    <location>
        <begin position="275"/>
        <end position="293"/>
    </location>
</feature>
<gene>
    <name evidence="4" type="ORF">B0T14DRAFT_565631</name>
</gene>
<dbReference type="Proteomes" id="UP001175000">
    <property type="component" value="Unassembled WGS sequence"/>
</dbReference>
<accession>A0AA40C437</accession>
<feature type="transmembrane region" description="Helical" evidence="2">
    <location>
        <begin position="409"/>
        <end position="431"/>
    </location>
</feature>
<feature type="transmembrane region" description="Helical" evidence="2">
    <location>
        <begin position="470"/>
        <end position="496"/>
    </location>
</feature>
<keyword evidence="2" id="KW-0472">Membrane</keyword>
<feature type="transmembrane region" description="Helical" evidence="2">
    <location>
        <begin position="46"/>
        <end position="67"/>
    </location>
</feature>
<proteinExistence type="predicted"/>
<protein>
    <recommendedName>
        <fullName evidence="6">Wax synthase domain-containing protein</fullName>
    </recommendedName>
</protein>
<feature type="region of interest" description="Disordered" evidence="1">
    <location>
        <begin position="137"/>
        <end position="160"/>
    </location>
</feature>
<keyword evidence="2" id="KW-1133">Transmembrane helix</keyword>
<evidence type="ECO:0008006" key="6">
    <source>
        <dbReference type="Google" id="ProtNLM"/>
    </source>
</evidence>
<evidence type="ECO:0000313" key="4">
    <source>
        <dbReference type="EMBL" id="KAK0624352.1"/>
    </source>
</evidence>
<reference evidence="4" key="1">
    <citation type="submission" date="2023-06" db="EMBL/GenBank/DDBJ databases">
        <title>Genome-scale phylogeny and comparative genomics of the fungal order Sordariales.</title>
        <authorList>
            <consortium name="Lawrence Berkeley National Laboratory"/>
            <person name="Hensen N."/>
            <person name="Bonometti L."/>
            <person name="Westerberg I."/>
            <person name="Brannstrom I.O."/>
            <person name="Guillou S."/>
            <person name="Cros-Aarteil S."/>
            <person name="Calhoun S."/>
            <person name="Haridas S."/>
            <person name="Kuo A."/>
            <person name="Mondo S."/>
            <person name="Pangilinan J."/>
            <person name="Riley R."/>
            <person name="Labutti K."/>
            <person name="Andreopoulos B."/>
            <person name="Lipzen A."/>
            <person name="Chen C."/>
            <person name="Yanf M."/>
            <person name="Daum C."/>
            <person name="Ng V."/>
            <person name="Clum A."/>
            <person name="Steindorff A."/>
            <person name="Ohm R."/>
            <person name="Martin F."/>
            <person name="Silar P."/>
            <person name="Natvig D."/>
            <person name="Lalanne C."/>
            <person name="Gautier V."/>
            <person name="Ament-Velasquez S.L."/>
            <person name="Kruys A."/>
            <person name="Hutchinson M.I."/>
            <person name="Powell A.J."/>
            <person name="Barry K."/>
            <person name="Miller A.N."/>
            <person name="Grigoriev I.V."/>
            <person name="Debuchy R."/>
            <person name="Gladieux P."/>
            <person name="Thoren M.H."/>
            <person name="Johannesson H."/>
        </authorList>
    </citation>
    <scope>NUCLEOTIDE SEQUENCE</scope>
    <source>
        <strain evidence="4">CBS 606.72</strain>
    </source>
</reference>
<feature type="transmembrane region" description="Helical" evidence="2">
    <location>
        <begin position="305"/>
        <end position="324"/>
    </location>
</feature>
<feature type="transmembrane region" description="Helical" evidence="2">
    <location>
        <begin position="437"/>
        <end position="458"/>
    </location>
</feature>
<evidence type="ECO:0000256" key="1">
    <source>
        <dbReference type="SAM" id="MobiDB-lite"/>
    </source>
</evidence>
<dbReference type="AlphaFoldDB" id="A0AA40C437"/>
<keyword evidence="5" id="KW-1185">Reference proteome</keyword>